<proteinExistence type="inferred from homology"/>
<dbReference type="STRING" id="1503925.TH53_00500"/>
<dbReference type="OrthoDB" id="1097528at2"/>
<evidence type="ECO:0000256" key="3">
    <source>
        <dbReference type="ARBA" id="ARBA00023082"/>
    </source>
</evidence>
<evidence type="ECO:0008006" key="9">
    <source>
        <dbReference type="Google" id="ProtNLM"/>
    </source>
</evidence>
<evidence type="ECO:0000256" key="2">
    <source>
        <dbReference type="ARBA" id="ARBA00023015"/>
    </source>
</evidence>
<feature type="domain" description="RNA polymerase sigma-70 region 2" evidence="5">
    <location>
        <begin position="27"/>
        <end position="94"/>
    </location>
</feature>
<dbReference type="InterPro" id="IPR036388">
    <property type="entry name" value="WH-like_DNA-bd_sf"/>
</dbReference>
<gene>
    <name evidence="7" type="ORF">TH53_00500</name>
</gene>
<dbReference type="SUPFAM" id="SSF88946">
    <property type="entry name" value="Sigma2 domain of RNA polymerase sigma factors"/>
    <property type="match status" value="1"/>
</dbReference>
<dbReference type="InterPro" id="IPR013249">
    <property type="entry name" value="RNA_pol_sigma70_r4_t2"/>
</dbReference>
<keyword evidence="4" id="KW-0804">Transcription</keyword>
<dbReference type="InterPro" id="IPR039425">
    <property type="entry name" value="RNA_pol_sigma-70-like"/>
</dbReference>
<dbReference type="Pfam" id="PF08281">
    <property type="entry name" value="Sigma70_r4_2"/>
    <property type="match status" value="1"/>
</dbReference>
<dbReference type="InterPro" id="IPR014284">
    <property type="entry name" value="RNA_pol_sigma-70_dom"/>
</dbReference>
<evidence type="ECO:0000259" key="5">
    <source>
        <dbReference type="Pfam" id="PF04542"/>
    </source>
</evidence>
<dbReference type="GO" id="GO:0006352">
    <property type="term" value="P:DNA-templated transcription initiation"/>
    <property type="evidence" value="ECO:0007669"/>
    <property type="project" value="InterPro"/>
</dbReference>
<evidence type="ECO:0000256" key="4">
    <source>
        <dbReference type="ARBA" id="ARBA00023163"/>
    </source>
</evidence>
<dbReference type="InterPro" id="IPR013324">
    <property type="entry name" value="RNA_pol_sigma_r3/r4-like"/>
</dbReference>
<dbReference type="Pfam" id="PF04542">
    <property type="entry name" value="Sigma70_r2"/>
    <property type="match status" value="1"/>
</dbReference>
<sequence length="189" mass="22281">MTINSDLSDSELLALLAKSNESAFSVLYKRYWKKVLAVAVYKISSIEEAESIVQDIFYSLWQRRESLEVSISFNNYLMASVKYRVIKVLDRQRRERLFQEKQSTFVDILDDSTQEYLECAELTRRLAYLVKQLPEIPRLIYKLNKDEGKSYKEIGIELNMTEKAVDAHLFRVKKNLREKLGIFLFSFLL</sequence>
<dbReference type="NCBIfam" id="TIGR02937">
    <property type="entry name" value="sigma70-ECF"/>
    <property type="match status" value="1"/>
</dbReference>
<dbReference type="InterPro" id="IPR007627">
    <property type="entry name" value="RNA_pol_sigma70_r2"/>
</dbReference>
<comment type="caution">
    <text evidence="7">The sequence shown here is derived from an EMBL/GenBank/DDBJ whole genome shotgun (WGS) entry which is preliminary data.</text>
</comment>
<dbReference type="RefSeq" id="WP_041877326.1">
    <property type="nucleotide sequence ID" value="NZ_CP157278.1"/>
</dbReference>
<dbReference type="GO" id="GO:0016987">
    <property type="term" value="F:sigma factor activity"/>
    <property type="evidence" value="ECO:0007669"/>
    <property type="project" value="UniProtKB-KW"/>
</dbReference>
<dbReference type="GO" id="GO:0003677">
    <property type="term" value="F:DNA binding"/>
    <property type="evidence" value="ECO:0007669"/>
    <property type="project" value="InterPro"/>
</dbReference>
<dbReference type="EMBL" id="JXRA01000003">
    <property type="protein sequence ID" value="KIO78998.1"/>
    <property type="molecule type" value="Genomic_DNA"/>
</dbReference>
<organism evidence="7 8">
    <name type="scientific">Pedobacter lusitanus</name>
    <dbReference type="NCBI Taxonomy" id="1503925"/>
    <lineage>
        <taxon>Bacteria</taxon>
        <taxon>Pseudomonadati</taxon>
        <taxon>Bacteroidota</taxon>
        <taxon>Sphingobacteriia</taxon>
        <taxon>Sphingobacteriales</taxon>
        <taxon>Sphingobacteriaceae</taxon>
        <taxon>Pedobacter</taxon>
    </lineage>
</organism>
<keyword evidence="8" id="KW-1185">Reference proteome</keyword>
<dbReference type="AlphaFoldDB" id="A0A0D0FAY8"/>
<dbReference type="Gene3D" id="1.10.10.10">
    <property type="entry name" value="Winged helix-like DNA-binding domain superfamily/Winged helix DNA-binding domain"/>
    <property type="match status" value="1"/>
</dbReference>
<evidence type="ECO:0000313" key="7">
    <source>
        <dbReference type="EMBL" id="KIO78998.1"/>
    </source>
</evidence>
<dbReference type="Gene3D" id="1.10.1740.10">
    <property type="match status" value="1"/>
</dbReference>
<evidence type="ECO:0000259" key="6">
    <source>
        <dbReference type="Pfam" id="PF08281"/>
    </source>
</evidence>
<dbReference type="InterPro" id="IPR013325">
    <property type="entry name" value="RNA_pol_sigma_r2"/>
</dbReference>
<keyword evidence="3" id="KW-0731">Sigma factor</keyword>
<dbReference type="PANTHER" id="PTHR43133:SF46">
    <property type="entry name" value="RNA POLYMERASE SIGMA-70 FACTOR ECF SUBFAMILY"/>
    <property type="match status" value="1"/>
</dbReference>
<evidence type="ECO:0000256" key="1">
    <source>
        <dbReference type="ARBA" id="ARBA00010641"/>
    </source>
</evidence>
<name>A0A0D0FAY8_9SPHI</name>
<keyword evidence="2" id="KW-0805">Transcription regulation</keyword>
<accession>A0A0D0FAY8</accession>
<reference evidence="7 8" key="1">
    <citation type="submission" date="2015-01" db="EMBL/GenBank/DDBJ databases">
        <title>Draft genome sequence of Pedobacter sp. NL19 isolated from sludge of an effluent treatment pond in an abandoned uranium mine.</title>
        <authorList>
            <person name="Santos T."/>
            <person name="Caetano T."/>
            <person name="Covas C."/>
            <person name="Cruz A."/>
            <person name="Mendo S."/>
        </authorList>
    </citation>
    <scope>NUCLEOTIDE SEQUENCE [LARGE SCALE GENOMIC DNA]</scope>
    <source>
        <strain evidence="7 8">NL19</strain>
    </source>
</reference>
<protein>
    <recommendedName>
        <fullName evidence="9">RNA polymerase sigma-70 factor</fullName>
    </recommendedName>
</protein>
<comment type="similarity">
    <text evidence="1">Belongs to the sigma-70 factor family. ECF subfamily.</text>
</comment>
<dbReference type="Proteomes" id="UP000032049">
    <property type="component" value="Unassembled WGS sequence"/>
</dbReference>
<dbReference type="SUPFAM" id="SSF88659">
    <property type="entry name" value="Sigma3 and sigma4 domains of RNA polymerase sigma factors"/>
    <property type="match status" value="1"/>
</dbReference>
<dbReference type="PANTHER" id="PTHR43133">
    <property type="entry name" value="RNA POLYMERASE ECF-TYPE SIGMA FACTO"/>
    <property type="match status" value="1"/>
</dbReference>
<evidence type="ECO:0000313" key="8">
    <source>
        <dbReference type="Proteomes" id="UP000032049"/>
    </source>
</evidence>
<feature type="domain" description="RNA polymerase sigma factor 70 region 4 type 2" evidence="6">
    <location>
        <begin position="125"/>
        <end position="176"/>
    </location>
</feature>